<reference evidence="2" key="1">
    <citation type="submission" date="2020-05" db="UniProtKB">
        <authorList>
            <consortium name="EnsemblMetazoa"/>
        </authorList>
    </citation>
    <scope>IDENTIFICATION</scope>
    <source>
        <strain evidence="2">FUMOZ</strain>
    </source>
</reference>
<name>A0A4Y0B6T3_ANOFN</name>
<dbReference type="VEuPathDB" id="VectorBase:AFUN2_001184"/>
<protein>
    <submittedName>
        <fullName evidence="2">Uncharacterized protein</fullName>
    </submittedName>
</protein>
<dbReference type="AlphaFoldDB" id="A0A4Y0B6T3"/>
<dbReference type="EnsemblMetazoa" id="AFUN009235-RB">
    <property type="protein sequence ID" value="AFUN009235-PB"/>
    <property type="gene ID" value="AFUN009235"/>
</dbReference>
<feature type="region of interest" description="Disordered" evidence="1">
    <location>
        <begin position="77"/>
        <end position="134"/>
    </location>
</feature>
<feature type="compositionally biased region" description="Low complexity" evidence="1">
    <location>
        <begin position="81"/>
        <end position="119"/>
    </location>
</feature>
<dbReference type="VEuPathDB" id="VectorBase:AFUN009235"/>
<organism evidence="2">
    <name type="scientific">Anopheles funestus</name>
    <name type="common">African malaria mosquito</name>
    <dbReference type="NCBI Taxonomy" id="62324"/>
    <lineage>
        <taxon>Eukaryota</taxon>
        <taxon>Metazoa</taxon>
        <taxon>Ecdysozoa</taxon>
        <taxon>Arthropoda</taxon>
        <taxon>Hexapoda</taxon>
        <taxon>Insecta</taxon>
        <taxon>Pterygota</taxon>
        <taxon>Neoptera</taxon>
        <taxon>Endopterygota</taxon>
        <taxon>Diptera</taxon>
        <taxon>Nematocera</taxon>
        <taxon>Culicoidea</taxon>
        <taxon>Culicidae</taxon>
        <taxon>Anophelinae</taxon>
        <taxon>Anopheles</taxon>
    </lineage>
</organism>
<evidence type="ECO:0000313" key="2">
    <source>
        <dbReference type="EnsemblMetazoa" id="AFUN009235-PB"/>
    </source>
</evidence>
<sequence>MSCCEGTRSLHKRYKISLTGCGKGIGTVPPTVRDVSPPALASSSSLLASSTTPAAYGALANDSSRVCGMAIADLTTRHSDSSSSSCSSSTRDSGFSISTTKSDPLLNRSSDSSSIISPARTRRRTTAMTSAVRTDTARRKIARVRWLSGHTGTGIGRLLVVFISSILLFVHGPLRAGAVLLDTNGGVGGPADGKAPVQAFGDELGGVNLERSIAAVFSRVAYGSTTTTKRSIPDNVYVPSLTTVSTPLLTTFRYDNKNKDALGGSNPGGGLGDKDSHYNQQQISANHRTTSWILSGIMCCQRRLRMRRSSRATVIRPTRTRTGTTTTTVIGTRTQHHTRMVTTRKRAFRLIRCSPETFRRIRRPRVHSLRLHCPATTRIRSRTNRRSEVRTVTVRSSIRAPTQTDGRFHRQA</sequence>
<accession>A0A4Y0B6T3</accession>
<proteinExistence type="predicted"/>
<evidence type="ECO:0000256" key="1">
    <source>
        <dbReference type="SAM" id="MobiDB-lite"/>
    </source>
</evidence>